<dbReference type="EMBL" id="JAFIQS010000007">
    <property type="protein sequence ID" value="KAG5167053.1"/>
    <property type="molecule type" value="Genomic_DNA"/>
</dbReference>
<keyword evidence="1" id="KW-0378">Hydrolase</keyword>
<dbReference type="PANTHER" id="PTHR43316">
    <property type="entry name" value="HYDROLASE, HALOACID DELAHOGENASE-RELATED"/>
    <property type="match status" value="1"/>
</dbReference>
<dbReference type="Gene3D" id="3.40.50.1000">
    <property type="entry name" value="HAD superfamily/HAD-like"/>
    <property type="match status" value="1"/>
</dbReference>
<dbReference type="InterPro" id="IPR051540">
    <property type="entry name" value="S-2-haloacid_dehalogenase"/>
</dbReference>
<reference evidence="2" key="1">
    <citation type="submission" date="2021-02" db="EMBL/GenBank/DDBJ databases">
        <title>Psilocybe cubensis genome.</title>
        <authorList>
            <person name="Mckernan K.J."/>
            <person name="Crawford S."/>
            <person name="Trippe A."/>
            <person name="Kane L.T."/>
            <person name="Mclaughlin S."/>
        </authorList>
    </citation>
    <scope>NUCLEOTIDE SEQUENCE [LARGE SCALE GENOMIC DNA]</scope>
    <source>
        <strain evidence="2">MGC-MH-2018</strain>
    </source>
</reference>
<gene>
    <name evidence="2" type="ORF">JR316_007390</name>
</gene>
<dbReference type="PANTHER" id="PTHR43316:SF3">
    <property type="entry name" value="HALOACID DEHALOGENASE, TYPE II (AFU_ORTHOLOGUE AFUA_2G07750)-RELATED"/>
    <property type="match status" value="1"/>
</dbReference>
<name>A0A8H7XWQ5_PSICU</name>
<evidence type="ECO:0000313" key="2">
    <source>
        <dbReference type="EMBL" id="KAG5167053.1"/>
    </source>
</evidence>
<dbReference type="GO" id="GO:0016787">
    <property type="term" value="F:hydrolase activity"/>
    <property type="evidence" value="ECO:0007669"/>
    <property type="project" value="UniProtKB-KW"/>
</dbReference>
<dbReference type="Pfam" id="PF00702">
    <property type="entry name" value="Hydrolase"/>
    <property type="match status" value="1"/>
</dbReference>
<protein>
    <recommendedName>
        <fullName evidence="3">Haloacid dehalogenase</fullName>
    </recommendedName>
</protein>
<dbReference type="Gene3D" id="1.10.150.750">
    <property type="match status" value="1"/>
</dbReference>
<dbReference type="AlphaFoldDB" id="A0A8H7XWQ5"/>
<proteinExistence type="predicted"/>
<dbReference type="InterPro" id="IPR036412">
    <property type="entry name" value="HAD-like_sf"/>
</dbReference>
<organism evidence="2">
    <name type="scientific">Psilocybe cubensis</name>
    <name type="common">Psychedelic mushroom</name>
    <name type="synonym">Stropharia cubensis</name>
    <dbReference type="NCBI Taxonomy" id="181762"/>
    <lineage>
        <taxon>Eukaryota</taxon>
        <taxon>Fungi</taxon>
        <taxon>Dikarya</taxon>
        <taxon>Basidiomycota</taxon>
        <taxon>Agaricomycotina</taxon>
        <taxon>Agaricomycetes</taxon>
        <taxon>Agaricomycetidae</taxon>
        <taxon>Agaricales</taxon>
        <taxon>Agaricineae</taxon>
        <taxon>Strophariaceae</taxon>
        <taxon>Psilocybe</taxon>
    </lineage>
</organism>
<accession>A0A8H7XWQ5</accession>
<evidence type="ECO:0000256" key="1">
    <source>
        <dbReference type="ARBA" id="ARBA00022801"/>
    </source>
</evidence>
<sequence>MAPIEALLFDVFGTVVDWRGHIVAKLEAQAARYGEELAGTDWGKFTQDWWSAGLKEIGRIATGASQGPLNSDVLHRLVRDPPTTVMQRRNQSPLSKVLDEVLDSPEWAHVGRLWDETVRQSINFSMHQLNGWPDAADGLHELRKHTIVASLSNGNVRMLVDLSKFAGLPWDMIFSTEFFDTFKPSNHTLLVIHPSRNPKAYLDAARHLSLDPECCALVSAHIQDVRGAANVGMRTVYVRRPGEDIDESTGQHVEVQSKENGGDVDYMVGSFLELVDVVKRVNAAE</sequence>
<evidence type="ECO:0008006" key="3">
    <source>
        <dbReference type="Google" id="ProtNLM"/>
    </source>
</evidence>
<comment type="caution">
    <text evidence="2">The sequence shown here is derived from an EMBL/GenBank/DDBJ whole genome shotgun (WGS) entry which is preliminary data.</text>
</comment>
<dbReference type="SUPFAM" id="SSF56784">
    <property type="entry name" value="HAD-like"/>
    <property type="match status" value="1"/>
</dbReference>
<dbReference type="InterPro" id="IPR023214">
    <property type="entry name" value="HAD_sf"/>
</dbReference>